<dbReference type="PANTHER" id="PTHR31683">
    <property type="entry name" value="PECTATE LYASE 18-RELATED"/>
    <property type="match status" value="1"/>
</dbReference>
<dbReference type="PANTHER" id="PTHR31683:SF18">
    <property type="entry name" value="PECTATE LYASE 21-RELATED"/>
    <property type="match status" value="1"/>
</dbReference>
<dbReference type="EMBL" id="JADBEJ010000001">
    <property type="protein sequence ID" value="MBE1574288.1"/>
    <property type="molecule type" value="Genomic_DNA"/>
</dbReference>
<keyword evidence="2" id="KW-0964">Secreted</keyword>
<evidence type="ECO:0000256" key="1">
    <source>
        <dbReference type="ARBA" id="ARBA00023239"/>
    </source>
</evidence>
<dbReference type="Pfam" id="PF00544">
    <property type="entry name" value="Pectate_lyase_4"/>
    <property type="match status" value="1"/>
</dbReference>
<keyword evidence="5" id="KW-1185">Reference proteome</keyword>
<proteinExistence type="inferred from homology"/>
<dbReference type="InterPro" id="IPR002022">
    <property type="entry name" value="Pec_lyase"/>
</dbReference>
<dbReference type="SMART" id="SM00710">
    <property type="entry name" value="PbH1"/>
    <property type="match status" value="4"/>
</dbReference>
<organism evidence="4 5">
    <name type="scientific">Amycolatopsis roodepoortensis</name>
    <dbReference type="NCBI Taxonomy" id="700274"/>
    <lineage>
        <taxon>Bacteria</taxon>
        <taxon>Bacillati</taxon>
        <taxon>Actinomycetota</taxon>
        <taxon>Actinomycetes</taxon>
        <taxon>Pseudonocardiales</taxon>
        <taxon>Pseudonocardiaceae</taxon>
        <taxon>Amycolatopsis</taxon>
    </lineage>
</organism>
<evidence type="ECO:0000259" key="3">
    <source>
        <dbReference type="SMART" id="SM00656"/>
    </source>
</evidence>
<dbReference type="Gene3D" id="2.160.20.10">
    <property type="entry name" value="Single-stranded right-handed beta-helix, Pectin lyase-like"/>
    <property type="match status" value="1"/>
</dbReference>
<gene>
    <name evidence="4" type="ORF">H4W30_001317</name>
</gene>
<keyword evidence="2" id="KW-0119">Carbohydrate metabolism</keyword>
<evidence type="ECO:0000313" key="4">
    <source>
        <dbReference type="EMBL" id="MBE1574288.1"/>
    </source>
</evidence>
<dbReference type="RefSeq" id="WP_318780545.1">
    <property type="nucleotide sequence ID" value="NZ_JADBEJ010000001.1"/>
</dbReference>
<protein>
    <submittedName>
        <fullName evidence="4">Pectate lyase</fullName>
    </submittedName>
</protein>
<keyword evidence="2" id="KW-0624">Polysaccharide degradation</keyword>
<sequence length="302" mass="31029">MITSTAVVTTGANAELSAQAAPIGWASQNGGTQGGGGATPITVTSASALSSAISGTSAAVVRVSGTISCSGMLKVGSNKSILGNAGATIDGCGLTLSGSKNVVIRNLSFRDWDDDAINIEKASTNVVVDHNTFTNGYDGAVDIKRASDYITVSWNRVHGHGKSMLLGHSDDNGSQDTGKLRVTYHHNYFDGSGTRHPRVRFANPVHVFNNYYRDNEYGVASTCNAGVLVENNHFDNVDEPTLVGYAGSPAGTLVQRGNLFTGSGSPEASGSVAKIPYSYSLEPASAVKGSVTAGAGAGKILP</sequence>
<feature type="domain" description="Pectate lyase" evidence="3">
    <location>
        <begin position="36"/>
        <end position="240"/>
    </location>
</feature>
<comment type="similarity">
    <text evidence="2">Belongs to the polysaccharide lyase 1 family.</text>
</comment>
<reference evidence="4 5" key="1">
    <citation type="submission" date="2020-10" db="EMBL/GenBank/DDBJ databases">
        <title>Sequencing the genomes of 1000 actinobacteria strains.</title>
        <authorList>
            <person name="Klenk H.-P."/>
        </authorList>
    </citation>
    <scope>NUCLEOTIDE SEQUENCE [LARGE SCALE GENOMIC DNA]</scope>
    <source>
        <strain evidence="4 5">DSM 46661</strain>
    </source>
</reference>
<comment type="caution">
    <text evidence="4">The sequence shown here is derived from an EMBL/GenBank/DDBJ whole genome shotgun (WGS) entry which is preliminary data.</text>
</comment>
<dbReference type="InterPro" id="IPR012334">
    <property type="entry name" value="Pectin_lyas_fold"/>
</dbReference>
<dbReference type="GO" id="GO:0016829">
    <property type="term" value="F:lyase activity"/>
    <property type="evidence" value="ECO:0007669"/>
    <property type="project" value="UniProtKB-KW"/>
</dbReference>
<keyword evidence="1 2" id="KW-0456">Lyase</keyword>
<dbReference type="SMART" id="SM00656">
    <property type="entry name" value="Amb_all"/>
    <property type="match status" value="1"/>
</dbReference>
<dbReference type="InterPro" id="IPR006626">
    <property type="entry name" value="PbH1"/>
</dbReference>
<accession>A0ABR9L2G4</accession>
<dbReference type="InterPro" id="IPR045032">
    <property type="entry name" value="PEL"/>
</dbReference>
<dbReference type="SUPFAM" id="SSF51126">
    <property type="entry name" value="Pectin lyase-like"/>
    <property type="match status" value="1"/>
</dbReference>
<comment type="subcellular location">
    <subcellularLocation>
        <location evidence="2">Secreted</location>
    </subcellularLocation>
</comment>
<name>A0ABR9L2G4_9PSEU</name>
<dbReference type="Proteomes" id="UP000656548">
    <property type="component" value="Unassembled WGS sequence"/>
</dbReference>
<evidence type="ECO:0000256" key="2">
    <source>
        <dbReference type="RuleBase" id="RU361173"/>
    </source>
</evidence>
<evidence type="ECO:0000313" key="5">
    <source>
        <dbReference type="Proteomes" id="UP000656548"/>
    </source>
</evidence>
<dbReference type="InterPro" id="IPR011050">
    <property type="entry name" value="Pectin_lyase_fold/virulence"/>
</dbReference>